<dbReference type="HOGENOM" id="CLU_021114_1_2_9"/>
<feature type="domain" description="AAA-ATPase-like" evidence="1">
    <location>
        <begin position="5"/>
        <end position="231"/>
    </location>
</feature>
<dbReference type="GeneID" id="93482306"/>
<evidence type="ECO:0000313" key="3">
    <source>
        <dbReference type="Proteomes" id="UP000003671"/>
    </source>
</evidence>
<dbReference type="eggNOG" id="COG4637">
    <property type="taxonomic scope" value="Bacteria"/>
</dbReference>
<dbReference type="PATRIC" id="fig|500635.8.peg.2026"/>
<dbReference type="Proteomes" id="UP000003671">
    <property type="component" value="Unassembled WGS sequence"/>
</dbReference>
<dbReference type="STRING" id="500635.MITSMUL_05410"/>
<proteinExistence type="predicted"/>
<dbReference type="InterPro" id="IPR027417">
    <property type="entry name" value="P-loop_NTPase"/>
</dbReference>
<dbReference type="InterPro" id="IPR012547">
    <property type="entry name" value="PDDEXK_9"/>
</dbReference>
<dbReference type="SUPFAM" id="SSF52540">
    <property type="entry name" value="P-loop containing nucleoside triphosphate hydrolases"/>
    <property type="match status" value="1"/>
</dbReference>
<evidence type="ECO:0000313" key="2">
    <source>
        <dbReference type="EMBL" id="EEX67886.1"/>
    </source>
</evidence>
<dbReference type="Pfam" id="PF09820">
    <property type="entry name" value="AAA-ATPase_like"/>
    <property type="match status" value="1"/>
</dbReference>
<protein>
    <recommendedName>
        <fullName evidence="1">AAA-ATPase-like domain-containing protein</fullName>
    </recommendedName>
</protein>
<sequence>MQGLPIGIDDFAKVRKGEYYFVDKSLAIRDFLDNHGEVLLLTRPRRFGKTLFLSMFYYFFAAEQGQAHRALFRGLAIESAGERYMAEQGRRPVLFLTLKDVKHRSWPDMLAKFRFLLSDLYDQYAYLMDGTDFSRAERRYFQRIHDAEASPVEMEEALRRLMDMMKRYHHQPVVLLLDEYDIPVQQAWEHGFYEDCMAFMRNFLSAALKTNPSLDFAVLTGVLRIAKESIFSGLNNLEVSSVINGTYADWIGFTPEEVRALAHEQQQEAVLPVLHDWYDGYRFGEQEIYNPWSVLCFFKEQGQPQPYWAHTSGNVLLGELLKQTDTVQEDNLLRLIQGQTVTAVLTENAIYPELADNPDALYTILLLTGYLKIVSRRLVIDTWIYVLAIPNREVRSIYRNEILSRLSPGRTTSYLMTTMENLMAGNAQAFARGLQDILMKVASVYDTANREAFYHGLLLGMTTLLVPEYEVKSNRESGLGRYDLAIYPTRRGQCGVILEFKAADTPDELTKKAQEARRQIDEKGYEADFQARGIEKVLKYGIAFCGKQVVLV</sequence>
<comment type="caution">
    <text evidence="2">The sequence shown here is derived from an EMBL/GenBank/DDBJ whole genome shotgun (WGS) entry which is preliminary data.</text>
</comment>
<reference evidence="2" key="1">
    <citation type="submission" date="2009-09" db="EMBL/GenBank/DDBJ databases">
        <authorList>
            <person name="Weinstock G."/>
            <person name="Sodergren E."/>
            <person name="Clifton S."/>
            <person name="Fulton L."/>
            <person name="Fulton B."/>
            <person name="Courtney L."/>
            <person name="Fronick C."/>
            <person name="Harrison M."/>
            <person name="Strong C."/>
            <person name="Farmer C."/>
            <person name="Delahaunty K."/>
            <person name="Markovic C."/>
            <person name="Hall O."/>
            <person name="Minx P."/>
            <person name="Tomlinson C."/>
            <person name="Mitreva M."/>
            <person name="Nelson J."/>
            <person name="Hou S."/>
            <person name="Wollam A."/>
            <person name="Pepin K.H."/>
            <person name="Johnson M."/>
            <person name="Bhonagiri V."/>
            <person name="Nash W.E."/>
            <person name="Warren W."/>
            <person name="Chinwalla A."/>
            <person name="Mardis E.R."/>
            <person name="Wilson R.K."/>
        </authorList>
    </citation>
    <scope>NUCLEOTIDE SEQUENCE [LARGE SCALE GENOMIC DNA]</scope>
    <source>
        <strain evidence="2">DSM 20544</strain>
    </source>
</reference>
<name>C9KQ95_9FIRM</name>
<dbReference type="InterPro" id="IPR018631">
    <property type="entry name" value="AAA-ATPase-like_dom"/>
</dbReference>
<keyword evidence="3" id="KW-1185">Reference proteome</keyword>
<accession>C9KQ95</accession>
<dbReference type="Pfam" id="PF08011">
    <property type="entry name" value="PDDEXK_9"/>
    <property type="match status" value="1"/>
</dbReference>
<dbReference type="PANTHER" id="PTHR34825:SF1">
    <property type="entry name" value="AAA-ATPASE-LIKE DOMAIN-CONTAINING PROTEIN"/>
    <property type="match status" value="1"/>
</dbReference>
<evidence type="ECO:0000259" key="1">
    <source>
        <dbReference type="Pfam" id="PF09820"/>
    </source>
</evidence>
<dbReference type="RefSeq" id="WP_005842665.1">
    <property type="nucleotide sequence ID" value="NZ_GG697143.2"/>
</dbReference>
<dbReference type="AlphaFoldDB" id="C9KQ95"/>
<organism evidence="2 3">
    <name type="scientific">Mitsuokella multacida DSM 20544</name>
    <dbReference type="NCBI Taxonomy" id="500635"/>
    <lineage>
        <taxon>Bacteria</taxon>
        <taxon>Bacillati</taxon>
        <taxon>Bacillota</taxon>
        <taxon>Negativicutes</taxon>
        <taxon>Selenomonadales</taxon>
        <taxon>Selenomonadaceae</taxon>
        <taxon>Mitsuokella</taxon>
    </lineage>
</organism>
<dbReference type="PANTHER" id="PTHR34825">
    <property type="entry name" value="CONSERVED PROTEIN, WITH A WEAK D-GALACTARATE DEHYDRATASE/ALTRONATE HYDROLASE DOMAIN"/>
    <property type="match status" value="1"/>
</dbReference>
<dbReference type="EMBL" id="ABWK02000023">
    <property type="protein sequence ID" value="EEX67886.1"/>
    <property type="molecule type" value="Genomic_DNA"/>
</dbReference>
<gene>
    <name evidence="2" type="ORF">MITSMUL_05410</name>
</gene>